<name>A0A1I3ADD3_9SPHI</name>
<evidence type="ECO:0000313" key="2">
    <source>
        <dbReference type="EMBL" id="SFH47729.1"/>
    </source>
</evidence>
<organism evidence="2 3">
    <name type="scientific">Pedobacter insulae</name>
    <dbReference type="NCBI Taxonomy" id="414048"/>
    <lineage>
        <taxon>Bacteria</taxon>
        <taxon>Pseudomonadati</taxon>
        <taxon>Bacteroidota</taxon>
        <taxon>Sphingobacteriia</taxon>
        <taxon>Sphingobacteriales</taxon>
        <taxon>Sphingobacteriaceae</taxon>
        <taxon>Pedobacter</taxon>
    </lineage>
</organism>
<dbReference type="AlphaFoldDB" id="A0A1I3ADD3"/>
<gene>
    <name evidence="2" type="ORF">SAMN04489864_1141</name>
</gene>
<proteinExistence type="predicted"/>
<evidence type="ECO:0000313" key="3">
    <source>
        <dbReference type="Proteomes" id="UP000199666"/>
    </source>
</evidence>
<protein>
    <submittedName>
        <fullName evidence="2">AIPR protein</fullName>
    </submittedName>
</protein>
<evidence type="ECO:0000259" key="1">
    <source>
        <dbReference type="Pfam" id="PF10592"/>
    </source>
</evidence>
<accession>A0A1I3ADD3</accession>
<dbReference type="Proteomes" id="UP000199666">
    <property type="component" value="Unassembled WGS sequence"/>
</dbReference>
<dbReference type="OrthoDB" id="9806213at2"/>
<dbReference type="InterPro" id="IPR018891">
    <property type="entry name" value="AIPR_C"/>
</dbReference>
<feature type="domain" description="Abortive phage infection protein C-terminal" evidence="1">
    <location>
        <begin position="249"/>
        <end position="541"/>
    </location>
</feature>
<dbReference type="RefSeq" id="WP_090997764.1">
    <property type="nucleotide sequence ID" value="NZ_FOPP01000014.1"/>
</dbReference>
<dbReference type="STRING" id="414048.SAMN04489864_1141"/>
<dbReference type="Pfam" id="PF10592">
    <property type="entry name" value="AIPR"/>
    <property type="match status" value="1"/>
</dbReference>
<keyword evidence="3" id="KW-1185">Reference proteome</keyword>
<sequence length="587" mass="68509">MNNKELFINGYLTRVANQFPQSADQNQNINLAFEIFSISAFLDKPFQEVFDNILVKGSRDGGIDGIWFQDQGEYYVMHVFQCKNKRSLAANEIDKFRSDFRDIFTYGNKVGKQNIDDLKRWMDEYKQISEQGIVIETKLYFIFNGLNIDPDYANNQQIYETYNDVENDFLIVDSDTLYEKVADLSRQKRKEIKFTFHPQVSNISALDSQGIYTFAIQDIRAANFRIPATELCQLMAYEEQTNGSIASLFEENIRSFLGIKVRANKRMNETLNKREDAVYFPFLNNGITVICEQLIIPKSPQDDKYLLPITNPQIVNGLQTSWVLYNNYIKNPGLLKDIYVNIRIYETKDKTLVEKITDATNTQTPINYRDKISNKDFNMLTKEVFNNAGINYITKRGENFSKESLKFDDSIESETVIKYWFATFFEEPQTAKNSIASVLQKIFDASTFDKHPLEDLFDGKKESAVYHQLLTAYRIYRHVQNQKQLNIADHEVLAYADELMSYGIYKYLQSENDLNIYKEEAKLKEGYDDTLNVIEQIVEKDKQAHIQIGRTFSYNAYFKKPKSKVDFNNEKNILESDTLFEDLKNIR</sequence>
<dbReference type="EMBL" id="FOPP01000014">
    <property type="protein sequence ID" value="SFH47729.1"/>
    <property type="molecule type" value="Genomic_DNA"/>
</dbReference>
<reference evidence="2 3" key="1">
    <citation type="submission" date="2016-10" db="EMBL/GenBank/DDBJ databases">
        <authorList>
            <person name="de Groot N.N."/>
        </authorList>
    </citation>
    <scope>NUCLEOTIDE SEQUENCE [LARGE SCALE GENOMIC DNA]</scope>
    <source>
        <strain evidence="2 3">DSM 18684</strain>
    </source>
</reference>